<proteinExistence type="predicted"/>
<organism evidence="1 2">
    <name type="scientific">Vanessa tameamea</name>
    <name type="common">Kamehameha butterfly</name>
    <dbReference type="NCBI Taxonomy" id="334116"/>
    <lineage>
        <taxon>Eukaryota</taxon>
        <taxon>Metazoa</taxon>
        <taxon>Ecdysozoa</taxon>
        <taxon>Arthropoda</taxon>
        <taxon>Hexapoda</taxon>
        <taxon>Insecta</taxon>
        <taxon>Pterygota</taxon>
        <taxon>Neoptera</taxon>
        <taxon>Endopterygota</taxon>
        <taxon>Lepidoptera</taxon>
        <taxon>Glossata</taxon>
        <taxon>Ditrysia</taxon>
        <taxon>Papilionoidea</taxon>
        <taxon>Nymphalidae</taxon>
        <taxon>Nymphalinae</taxon>
        <taxon>Vanessa</taxon>
    </lineage>
</organism>
<sequence>MIVIDVGKNYIDQLSVQQNGPCAFTYYGGVGRRTLAIRRTRRLRAALDDTMRPTAAALIAIALAGATLTAAQSRDYRLQNLDVLNLLEKPWLGLSTQNRWDRPRIEQDLHNIYPRMIRQRQDDEEAKTYDDDVMRFGSEKRSAVATAINAGRRRRQPTPALGKAVTPYVGVGVLNDVGSFFDSLRDNLETLASLSPQQRSNLFQEPPTVVHATSSGGGGGGGGIRRLHALRPLRPTGNIRSDLEAYGSYPGANHHDPGLLWTGLGR</sequence>
<keyword evidence="1" id="KW-1185">Reference proteome</keyword>
<evidence type="ECO:0000313" key="2">
    <source>
        <dbReference type="RefSeq" id="XP_026498008.2"/>
    </source>
</evidence>
<reference evidence="2" key="1">
    <citation type="submission" date="2025-08" db="UniProtKB">
        <authorList>
            <consortium name="RefSeq"/>
        </authorList>
    </citation>
    <scope>IDENTIFICATION</scope>
    <source>
        <tissue evidence="2">Whole body</tissue>
    </source>
</reference>
<dbReference type="RefSeq" id="XP_026498008.2">
    <property type="nucleotide sequence ID" value="XM_026642223.2"/>
</dbReference>
<dbReference type="AlphaFoldDB" id="A0A8B8ILN2"/>
<dbReference type="GeneID" id="113402104"/>
<name>A0A8B8ILN2_VANTA</name>
<evidence type="ECO:0000313" key="1">
    <source>
        <dbReference type="Proteomes" id="UP001652626"/>
    </source>
</evidence>
<accession>A0A8B8ILN2</accession>
<gene>
    <name evidence="2" type="primary">LOC113402104</name>
</gene>
<dbReference type="Proteomes" id="UP001652626">
    <property type="component" value="Chromosome 15"/>
</dbReference>
<protein>
    <submittedName>
        <fullName evidence="2">Uncharacterized protein LOC113402104</fullName>
    </submittedName>
</protein>